<dbReference type="InterPro" id="IPR036986">
    <property type="entry name" value="S4_RNA-bd_sf"/>
</dbReference>
<dbReference type="PANTHER" id="PTHR11766">
    <property type="entry name" value="TYROSYL-TRNA SYNTHETASE"/>
    <property type="match status" value="1"/>
</dbReference>
<dbReference type="EC" id="6.1.1.1" evidence="2"/>
<evidence type="ECO:0000256" key="7">
    <source>
        <dbReference type="ARBA" id="ARBA00022884"/>
    </source>
</evidence>
<keyword evidence="3" id="KW-0963">Cytoplasm</keyword>
<evidence type="ECO:0000259" key="12">
    <source>
        <dbReference type="SMART" id="SM00363"/>
    </source>
</evidence>
<evidence type="ECO:0000313" key="13">
    <source>
        <dbReference type="EMBL" id="SVA65189.1"/>
    </source>
</evidence>
<dbReference type="GO" id="GO:0005829">
    <property type="term" value="C:cytosol"/>
    <property type="evidence" value="ECO:0007669"/>
    <property type="project" value="TreeGrafter"/>
</dbReference>
<dbReference type="InterPro" id="IPR024088">
    <property type="entry name" value="Tyr-tRNA-ligase_bac-type"/>
</dbReference>
<dbReference type="Pfam" id="PF22421">
    <property type="entry name" value="SYY_C-terminal"/>
    <property type="match status" value="1"/>
</dbReference>
<evidence type="ECO:0000256" key="11">
    <source>
        <dbReference type="ARBA" id="ARBA00048248"/>
    </source>
</evidence>
<sequence>MSFLPVDEQIVLIRRGTEEIIPEEDLREKLERSRKTNTPLVVKLGCDPSRPDLHIGHGVVLRKLRHFQDLGHQAVLVIGDFTAMIGDPSGRNKTRPQLTLEETKSNAESYVDQAKAILDINNLKISYNSEWLNNMDFSDVVKLASSYTVARMLERDDFTKRFQGEVPISLHELLYPLAQGQDSVELGADIELGGTDQKFNLLVGRDLQKDVGQDPQCIITTPLLEGTDGSDKMSKSYGNHIGLDDSPENMYGKTLSISDDMIEKWFVLAADADESVMESVRGRLSDSSLNPMDIKRELARSIVALYYSQAKAQEAEEHFNTVVVGKGIPDDIPEYQLRHEDLIVNVIIDSGVLNSKGEARRMIKQGAVKLDGEIIHDIQAAVSPNGEQILKVGKRRFLKVTE</sequence>
<dbReference type="AlphaFoldDB" id="A0A381XKG7"/>
<keyword evidence="7" id="KW-0694">RNA-binding</keyword>
<dbReference type="InterPro" id="IPR024108">
    <property type="entry name" value="Tyr-tRNA-ligase_bac_2"/>
</dbReference>
<dbReference type="GO" id="GO:0004831">
    <property type="term" value="F:tyrosine-tRNA ligase activity"/>
    <property type="evidence" value="ECO:0007669"/>
    <property type="project" value="UniProtKB-EC"/>
</dbReference>
<dbReference type="FunFam" id="3.40.50.620:FF:000061">
    <property type="entry name" value="Tyrosine--tRNA ligase"/>
    <property type="match status" value="1"/>
</dbReference>
<dbReference type="Gene3D" id="3.40.50.620">
    <property type="entry name" value="HUPs"/>
    <property type="match status" value="1"/>
</dbReference>
<comment type="subunit">
    <text evidence="1">Homodimer.</text>
</comment>
<keyword evidence="9" id="KW-0030">Aminoacyl-tRNA synthetase</keyword>
<dbReference type="PANTHER" id="PTHR11766:SF1">
    <property type="entry name" value="TYROSINE--TRNA LIGASE"/>
    <property type="match status" value="1"/>
</dbReference>
<evidence type="ECO:0000256" key="3">
    <source>
        <dbReference type="ARBA" id="ARBA00022490"/>
    </source>
</evidence>
<feature type="domain" description="RNA-binding S4" evidence="12">
    <location>
        <begin position="342"/>
        <end position="402"/>
    </location>
</feature>
<organism evidence="13">
    <name type="scientific">marine metagenome</name>
    <dbReference type="NCBI Taxonomy" id="408172"/>
    <lineage>
        <taxon>unclassified sequences</taxon>
        <taxon>metagenomes</taxon>
        <taxon>ecological metagenomes</taxon>
    </lineage>
</organism>
<dbReference type="InterPro" id="IPR002307">
    <property type="entry name" value="Tyr-tRNA-ligase"/>
</dbReference>
<evidence type="ECO:0000256" key="5">
    <source>
        <dbReference type="ARBA" id="ARBA00022741"/>
    </source>
</evidence>
<keyword evidence="6" id="KW-0067">ATP-binding</keyword>
<name>A0A381XKG7_9ZZZZ</name>
<evidence type="ECO:0000256" key="8">
    <source>
        <dbReference type="ARBA" id="ARBA00022917"/>
    </source>
</evidence>
<dbReference type="InterPro" id="IPR002305">
    <property type="entry name" value="aa-tRNA-synth_Ic"/>
</dbReference>
<dbReference type="GO" id="GO:0005524">
    <property type="term" value="F:ATP binding"/>
    <property type="evidence" value="ECO:0007669"/>
    <property type="project" value="UniProtKB-KW"/>
</dbReference>
<dbReference type="CDD" id="cd00805">
    <property type="entry name" value="TyrRS_core"/>
    <property type="match status" value="1"/>
</dbReference>
<accession>A0A381XKG7</accession>
<keyword evidence="5" id="KW-0547">Nucleotide-binding</keyword>
<dbReference type="HAMAP" id="MF_02007">
    <property type="entry name" value="Tyr_tRNA_synth_type2"/>
    <property type="match status" value="1"/>
</dbReference>
<evidence type="ECO:0000256" key="1">
    <source>
        <dbReference type="ARBA" id="ARBA00011738"/>
    </source>
</evidence>
<reference evidence="13" key="1">
    <citation type="submission" date="2018-05" db="EMBL/GenBank/DDBJ databases">
        <authorList>
            <person name="Lanie J.A."/>
            <person name="Ng W.-L."/>
            <person name="Kazmierczak K.M."/>
            <person name="Andrzejewski T.M."/>
            <person name="Davidsen T.M."/>
            <person name="Wayne K.J."/>
            <person name="Tettelin H."/>
            <person name="Glass J.I."/>
            <person name="Rusch D."/>
            <person name="Podicherti R."/>
            <person name="Tsui H.-C.T."/>
            <person name="Winkler M.E."/>
        </authorList>
    </citation>
    <scope>NUCLEOTIDE SEQUENCE</scope>
</reference>
<dbReference type="InterPro" id="IPR014729">
    <property type="entry name" value="Rossmann-like_a/b/a_fold"/>
</dbReference>
<protein>
    <recommendedName>
        <fullName evidence="2">tyrosine--tRNA ligase</fullName>
        <ecNumber evidence="2">6.1.1.1</ecNumber>
    </recommendedName>
    <alternativeName>
        <fullName evidence="10">Tyrosyl-tRNA synthetase</fullName>
    </alternativeName>
</protein>
<keyword evidence="8" id="KW-0648">Protein biosynthesis</keyword>
<gene>
    <name evidence="13" type="ORF">METZ01_LOCUS118043</name>
</gene>
<dbReference type="SMART" id="SM00363">
    <property type="entry name" value="S4"/>
    <property type="match status" value="1"/>
</dbReference>
<evidence type="ECO:0000256" key="9">
    <source>
        <dbReference type="ARBA" id="ARBA00023146"/>
    </source>
</evidence>
<dbReference type="CDD" id="cd00165">
    <property type="entry name" value="S4"/>
    <property type="match status" value="1"/>
</dbReference>
<dbReference type="InterPro" id="IPR054608">
    <property type="entry name" value="SYY-like_C"/>
</dbReference>
<dbReference type="NCBIfam" id="TIGR00234">
    <property type="entry name" value="tyrS"/>
    <property type="match status" value="1"/>
</dbReference>
<evidence type="ECO:0000256" key="2">
    <source>
        <dbReference type="ARBA" id="ARBA00013160"/>
    </source>
</evidence>
<dbReference type="GO" id="GO:0003723">
    <property type="term" value="F:RNA binding"/>
    <property type="evidence" value="ECO:0007669"/>
    <property type="project" value="UniProtKB-KW"/>
</dbReference>
<dbReference type="SUPFAM" id="SSF52374">
    <property type="entry name" value="Nucleotidylyl transferase"/>
    <property type="match status" value="1"/>
</dbReference>
<dbReference type="Gene3D" id="1.10.240.10">
    <property type="entry name" value="Tyrosyl-Transfer RNA Synthetase"/>
    <property type="match status" value="1"/>
</dbReference>
<dbReference type="PRINTS" id="PR01040">
    <property type="entry name" value="TRNASYNTHTYR"/>
</dbReference>
<proteinExistence type="inferred from homology"/>
<evidence type="ECO:0000256" key="6">
    <source>
        <dbReference type="ARBA" id="ARBA00022840"/>
    </source>
</evidence>
<dbReference type="SUPFAM" id="SSF55174">
    <property type="entry name" value="Alpha-L RNA-binding motif"/>
    <property type="match status" value="1"/>
</dbReference>
<dbReference type="InterPro" id="IPR002942">
    <property type="entry name" value="S4_RNA-bd"/>
</dbReference>
<dbReference type="GO" id="GO:0006437">
    <property type="term" value="P:tyrosyl-tRNA aminoacylation"/>
    <property type="evidence" value="ECO:0007669"/>
    <property type="project" value="InterPro"/>
</dbReference>
<dbReference type="Gene3D" id="3.10.290.10">
    <property type="entry name" value="RNA-binding S4 domain"/>
    <property type="match status" value="1"/>
</dbReference>
<evidence type="ECO:0000256" key="4">
    <source>
        <dbReference type="ARBA" id="ARBA00022598"/>
    </source>
</evidence>
<evidence type="ECO:0000256" key="10">
    <source>
        <dbReference type="ARBA" id="ARBA00033323"/>
    </source>
</evidence>
<comment type="catalytic activity">
    <reaction evidence="11">
        <text>tRNA(Tyr) + L-tyrosine + ATP = L-tyrosyl-tRNA(Tyr) + AMP + diphosphate + H(+)</text>
        <dbReference type="Rhea" id="RHEA:10220"/>
        <dbReference type="Rhea" id="RHEA-COMP:9706"/>
        <dbReference type="Rhea" id="RHEA-COMP:9707"/>
        <dbReference type="ChEBI" id="CHEBI:15378"/>
        <dbReference type="ChEBI" id="CHEBI:30616"/>
        <dbReference type="ChEBI" id="CHEBI:33019"/>
        <dbReference type="ChEBI" id="CHEBI:58315"/>
        <dbReference type="ChEBI" id="CHEBI:78442"/>
        <dbReference type="ChEBI" id="CHEBI:78536"/>
        <dbReference type="ChEBI" id="CHEBI:456215"/>
        <dbReference type="EC" id="6.1.1.1"/>
    </reaction>
</comment>
<dbReference type="PROSITE" id="PS50889">
    <property type="entry name" value="S4"/>
    <property type="match status" value="1"/>
</dbReference>
<dbReference type="Pfam" id="PF00579">
    <property type="entry name" value="tRNA-synt_1b"/>
    <property type="match status" value="1"/>
</dbReference>
<keyword evidence="4" id="KW-0436">Ligase</keyword>
<dbReference type="EMBL" id="UINC01015492">
    <property type="protein sequence ID" value="SVA65189.1"/>
    <property type="molecule type" value="Genomic_DNA"/>
</dbReference>